<dbReference type="GO" id="GO:0006508">
    <property type="term" value="P:proteolysis"/>
    <property type="evidence" value="ECO:0007669"/>
    <property type="project" value="UniProtKB-KW"/>
</dbReference>
<dbReference type="NCBIfam" id="TIGR01382">
    <property type="entry name" value="PfpI"/>
    <property type="match status" value="1"/>
</dbReference>
<dbReference type="InterPro" id="IPR029062">
    <property type="entry name" value="Class_I_gatase-like"/>
</dbReference>
<dbReference type="PANTHER" id="PTHR42733">
    <property type="entry name" value="DJ-1 PROTEIN"/>
    <property type="match status" value="1"/>
</dbReference>
<protein>
    <submittedName>
        <fullName evidence="3">Protease I</fullName>
    </submittedName>
</protein>
<evidence type="ECO:0000313" key="3">
    <source>
        <dbReference type="EMBL" id="PSL35113.1"/>
    </source>
</evidence>
<dbReference type="OrthoDB" id="9792284at2"/>
<evidence type="ECO:0000313" key="4">
    <source>
        <dbReference type="Proteomes" id="UP000242682"/>
    </source>
</evidence>
<accession>A0A2P8GMB8</accession>
<dbReference type="InterPro" id="IPR006286">
    <property type="entry name" value="C56_PfpI-like"/>
</dbReference>
<sequence>MKLAGKKVLSFVHHEFEDLELWYPILRLREEGATVHLAGEEAHTKYIGKYGVPAESDFAYGDITPEQYDAILVPGGWAPDKIRRFPEVLNIVQQMDEKKKPIGQICHAGWVLISADILQGRKVTSTPGIKDDMTNAGAEWFDEPVVVDGNLVSSRRPPDLPEYMREFIKVMEIC</sequence>
<comment type="similarity">
    <text evidence="1">Belongs to the peptidase C56 family.</text>
</comment>
<dbReference type="SUPFAM" id="SSF52317">
    <property type="entry name" value="Class I glutamine amidotransferase-like"/>
    <property type="match status" value="1"/>
</dbReference>
<keyword evidence="4" id="KW-1185">Reference proteome</keyword>
<name>A0A2P8GMB8_9BACL</name>
<dbReference type="CDD" id="cd03134">
    <property type="entry name" value="GATase1_PfpI_like"/>
    <property type="match status" value="1"/>
</dbReference>
<gene>
    <name evidence="3" type="ORF">B0H99_10815</name>
</gene>
<keyword evidence="3" id="KW-0378">Hydrolase</keyword>
<comment type="caution">
    <text evidence="3">The sequence shown here is derived from an EMBL/GenBank/DDBJ whole genome shotgun (WGS) entry which is preliminary data.</text>
</comment>
<reference evidence="3 4" key="1">
    <citation type="submission" date="2018-03" db="EMBL/GenBank/DDBJ databases">
        <title>Genomic Encyclopedia of Type Strains, Phase III (KMG-III): the genomes of soil and plant-associated and newly described type strains.</title>
        <authorList>
            <person name="Whitman W."/>
        </authorList>
    </citation>
    <scope>NUCLEOTIDE SEQUENCE [LARGE SCALE GENOMIC DNA]</scope>
    <source>
        <strain evidence="3 4">CGMCC 1.12259</strain>
    </source>
</reference>
<dbReference type="AlphaFoldDB" id="A0A2P8GMB8"/>
<dbReference type="GO" id="GO:0008233">
    <property type="term" value="F:peptidase activity"/>
    <property type="evidence" value="ECO:0007669"/>
    <property type="project" value="UniProtKB-KW"/>
</dbReference>
<dbReference type="Proteomes" id="UP000242682">
    <property type="component" value="Unassembled WGS sequence"/>
</dbReference>
<dbReference type="PROSITE" id="PS51276">
    <property type="entry name" value="PEPTIDASE_C56_PFPI"/>
    <property type="match status" value="1"/>
</dbReference>
<evidence type="ECO:0000256" key="1">
    <source>
        <dbReference type="ARBA" id="ARBA00008542"/>
    </source>
</evidence>
<dbReference type="RefSeq" id="WP_106533796.1">
    <property type="nucleotide sequence ID" value="NZ_PYAT01000008.1"/>
</dbReference>
<organism evidence="3 4">
    <name type="scientific">Planomicrobium soli</name>
    <dbReference type="NCBI Taxonomy" id="1176648"/>
    <lineage>
        <taxon>Bacteria</taxon>
        <taxon>Bacillati</taxon>
        <taxon>Bacillota</taxon>
        <taxon>Bacilli</taxon>
        <taxon>Bacillales</taxon>
        <taxon>Caryophanaceae</taxon>
        <taxon>Planomicrobium</taxon>
    </lineage>
</organism>
<dbReference type="Gene3D" id="3.40.50.880">
    <property type="match status" value="1"/>
</dbReference>
<keyword evidence="3" id="KW-0645">Protease</keyword>
<feature type="domain" description="DJ-1/PfpI" evidence="2">
    <location>
        <begin position="6"/>
        <end position="169"/>
    </location>
</feature>
<dbReference type="InterPro" id="IPR002818">
    <property type="entry name" value="DJ-1/PfpI"/>
</dbReference>
<dbReference type="EMBL" id="PYAT01000008">
    <property type="protein sequence ID" value="PSL35113.1"/>
    <property type="molecule type" value="Genomic_DNA"/>
</dbReference>
<dbReference type="Pfam" id="PF01965">
    <property type="entry name" value="DJ-1_PfpI"/>
    <property type="match status" value="1"/>
</dbReference>
<dbReference type="PANTHER" id="PTHR42733:SF13">
    <property type="entry name" value="DJ-1_PFPI DOMAIN-CONTAINING PROTEIN"/>
    <property type="match status" value="1"/>
</dbReference>
<evidence type="ECO:0000259" key="2">
    <source>
        <dbReference type="Pfam" id="PF01965"/>
    </source>
</evidence>
<proteinExistence type="inferred from homology"/>